<dbReference type="InterPro" id="IPR036866">
    <property type="entry name" value="RibonucZ/Hydroxyglut_hydro"/>
</dbReference>
<dbReference type="RefSeq" id="WP_183390785.1">
    <property type="nucleotide sequence ID" value="NZ_JACHVY010000001.1"/>
</dbReference>
<sequence length="205" mass="21462">MNAITTGPALLDAVHVGPMDNVAYLVTCRRTGRRALVDAAAEPATLLDLVGGDLDLVVTTHRHHDHVGALAAVVEATGARTAAGDADADHLPLPMQQRLHHGDVLHVGDVPLEVVHLRGHTPGSVALVLRDPQGPDHVLTGDSLFPGGVGNTRGDAAAFAQLLDDVTARLFDVLDDDTVVHPGHGAPTTIGAERPALPEWRARGW</sequence>
<reference evidence="2 3" key="2">
    <citation type="submission" date="2020-08" db="EMBL/GenBank/DDBJ databases">
        <authorList>
            <person name="Partida-Martinez L."/>
            <person name="Huntemann M."/>
            <person name="Clum A."/>
            <person name="Wang J."/>
            <person name="Palaniappan K."/>
            <person name="Ritter S."/>
            <person name="Chen I.-M."/>
            <person name="Stamatis D."/>
            <person name="Reddy T."/>
            <person name="O'Malley R."/>
            <person name="Daum C."/>
            <person name="Shapiro N."/>
            <person name="Ivanova N."/>
            <person name="Kyrpides N."/>
            <person name="Woyke T."/>
        </authorList>
    </citation>
    <scope>NUCLEOTIDE SEQUENCE [LARGE SCALE GENOMIC DNA]</scope>
    <source>
        <strain evidence="2 3">AS2.23</strain>
    </source>
</reference>
<evidence type="ECO:0000313" key="2">
    <source>
        <dbReference type="EMBL" id="MBB2900582.1"/>
    </source>
</evidence>
<organism evidence="2 3">
    <name type="scientific">Kineococcus radiotolerans</name>
    <dbReference type="NCBI Taxonomy" id="131568"/>
    <lineage>
        <taxon>Bacteria</taxon>
        <taxon>Bacillati</taxon>
        <taxon>Actinomycetota</taxon>
        <taxon>Actinomycetes</taxon>
        <taxon>Kineosporiales</taxon>
        <taxon>Kineosporiaceae</taxon>
        <taxon>Kineococcus</taxon>
    </lineage>
</organism>
<evidence type="ECO:0000313" key="3">
    <source>
        <dbReference type="Proteomes" id="UP000533269"/>
    </source>
</evidence>
<feature type="domain" description="Metallo-beta-lactamase" evidence="1">
    <location>
        <begin position="20"/>
        <end position="184"/>
    </location>
</feature>
<accession>A0A7W4TLB0</accession>
<reference evidence="2 3" key="1">
    <citation type="submission" date="2020-08" db="EMBL/GenBank/DDBJ databases">
        <title>The Agave Microbiome: Exploring the role of microbial communities in plant adaptations to desert environments.</title>
        <authorList>
            <person name="Partida-Martinez L.P."/>
        </authorList>
    </citation>
    <scope>NUCLEOTIDE SEQUENCE [LARGE SCALE GENOMIC DNA]</scope>
    <source>
        <strain evidence="2 3">AS2.23</strain>
    </source>
</reference>
<comment type="caution">
    <text evidence="2">The sequence shown here is derived from an EMBL/GenBank/DDBJ whole genome shotgun (WGS) entry which is preliminary data.</text>
</comment>
<dbReference type="AlphaFoldDB" id="A0A7W4TLB0"/>
<dbReference type="PANTHER" id="PTHR46233">
    <property type="entry name" value="HYDROXYACYLGLUTATHIONE HYDROLASE GLOC"/>
    <property type="match status" value="1"/>
</dbReference>
<dbReference type="SMART" id="SM00849">
    <property type="entry name" value="Lactamase_B"/>
    <property type="match status" value="1"/>
</dbReference>
<keyword evidence="2" id="KW-0378">Hydrolase</keyword>
<dbReference type="EMBL" id="JACHVY010000001">
    <property type="protein sequence ID" value="MBB2900582.1"/>
    <property type="molecule type" value="Genomic_DNA"/>
</dbReference>
<dbReference type="GO" id="GO:0016787">
    <property type="term" value="F:hydrolase activity"/>
    <property type="evidence" value="ECO:0007669"/>
    <property type="project" value="UniProtKB-KW"/>
</dbReference>
<proteinExistence type="predicted"/>
<evidence type="ECO:0000259" key="1">
    <source>
        <dbReference type="SMART" id="SM00849"/>
    </source>
</evidence>
<dbReference type="Pfam" id="PF00753">
    <property type="entry name" value="Lactamase_B"/>
    <property type="match status" value="1"/>
</dbReference>
<name>A0A7W4TLB0_KINRA</name>
<dbReference type="SUPFAM" id="SSF56281">
    <property type="entry name" value="Metallo-hydrolase/oxidoreductase"/>
    <property type="match status" value="1"/>
</dbReference>
<dbReference type="InterPro" id="IPR051453">
    <property type="entry name" value="MBL_Glyoxalase_II"/>
</dbReference>
<dbReference type="Proteomes" id="UP000533269">
    <property type="component" value="Unassembled WGS sequence"/>
</dbReference>
<dbReference type="PANTHER" id="PTHR46233:SF1">
    <property type="entry name" value="CONSERVED PROTEIN"/>
    <property type="match status" value="1"/>
</dbReference>
<dbReference type="InterPro" id="IPR001279">
    <property type="entry name" value="Metallo-B-lactamas"/>
</dbReference>
<protein>
    <submittedName>
        <fullName evidence="2">Glyoxylase-like metal-dependent hydrolase (Beta-lactamase superfamily II)</fullName>
    </submittedName>
</protein>
<dbReference type="Gene3D" id="3.60.15.10">
    <property type="entry name" value="Ribonuclease Z/Hydroxyacylglutathione hydrolase-like"/>
    <property type="match status" value="1"/>
</dbReference>
<dbReference type="CDD" id="cd06262">
    <property type="entry name" value="metallo-hydrolase-like_MBL-fold"/>
    <property type="match status" value="1"/>
</dbReference>
<gene>
    <name evidence="2" type="ORF">FHR75_001370</name>
</gene>